<dbReference type="PANTHER" id="PTHR24373:SF370">
    <property type="entry name" value="FISH-LIPS, ISOFORM E"/>
    <property type="match status" value="1"/>
</dbReference>
<keyword evidence="1" id="KW-0732">Signal</keyword>
<dbReference type="Pfam" id="PF13516">
    <property type="entry name" value="LRR_6"/>
    <property type="match status" value="2"/>
</dbReference>
<proteinExistence type="predicted"/>
<name>A0A3G5AAZ0_9VIRU</name>
<dbReference type="InterPro" id="IPR032675">
    <property type="entry name" value="LRR_dom_sf"/>
</dbReference>
<dbReference type="GO" id="GO:0005615">
    <property type="term" value="C:extracellular space"/>
    <property type="evidence" value="ECO:0007669"/>
    <property type="project" value="TreeGrafter"/>
</dbReference>
<dbReference type="PANTHER" id="PTHR24373">
    <property type="entry name" value="SLIT RELATED LEUCINE-RICH REPEAT NEURONAL PROTEIN"/>
    <property type="match status" value="1"/>
</dbReference>
<dbReference type="SMR" id="A0A3G5AAZ0"/>
<dbReference type="PROSITE" id="PS51450">
    <property type="entry name" value="LRR"/>
    <property type="match status" value="2"/>
</dbReference>
<sequence length="294" mass="33541">MNKSVSKICQIPFYVLVEYLSQNELILFSEVHPKISAELNNKPRLICSINDVKMGYALMKRFKHVKFIVDQPVKLTSYHYKLTNNIVSIRLTRNNSIGDAQLGNFKNLTSLDISGYNCMITNEGVANLSNLKSLTLNNNRYVSDISSLTNLTSLSLKGNNSITDKGLVNLNKLVHLDLTFNQLIHVGTLRKLPKLNSLNIQYESLINSDDLLTLTNLTRLDIRMTTMINFQGLKYLINLTELFVSTIYRIPEVPYLPNLKKIHIFDNFLKTFVKDRDEKVIKKINPQVEVVCGS</sequence>
<dbReference type="InterPro" id="IPR006553">
    <property type="entry name" value="Leu-rich_rpt_Cys-con_subtyp"/>
</dbReference>
<dbReference type="InterPro" id="IPR050328">
    <property type="entry name" value="Dev_Immune_Receptor"/>
</dbReference>
<organism evidence="2">
    <name type="scientific">Hyperionvirus sp</name>
    <dbReference type="NCBI Taxonomy" id="2487770"/>
    <lineage>
        <taxon>Viruses</taxon>
        <taxon>Varidnaviria</taxon>
        <taxon>Bamfordvirae</taxon>
        <taxon>Nucleocytoviricota</taxon>
        <taxon>Megaviricetes</taxon>
        <taxon>Imitervirales</taxon>
        <taxon>Mimiviridae</taxon>
        <taxon>Klosneuvirinae</taxon>
    </lineage>
</organism>
<dbReference type="Gene3D" id="3.80.10.10">
    <property type="entry name" value="Ribonuclease Inhibitor"/>
    <property type="match status" value="1"/>
</dbReference>
<accession>A0A3G5AAZ0</accession>
<dbReference type="InterPro" id="IPR001611">
    <property type="entry name" value="Leu-rich_rpt"/>
</dbReference>
<evidence type="ECO:0000256" key="1">
    <source>
        <dbReference type="ARBA" id="ARBA00022729"/>
    </source>
</evidence>
<gene>
    <name evidence="2" type="ORF">Hyperionvirus24_18</name>
</gene>
<evidence type="ECO:0008006" key="3">
    <source>
        <dbReference type="Google" id="ProtNLM"/>
    </source>
</evidence>
<dbReference type="GO" id="GO:0031012">
    <property type="term" value="C:extracellular matrix"/>
    <property type="evidence" value="ECO:0007669"/>
    <property type="project" value="TreeGrafter"/>
</dbReference>
<dbReference type="SMART" id="SM00367">
    <property type="entry name" value="LRR_CC"/>
    <property type="match status" value="3"/>
</dbReference>
<evidence type="ECO:0000313" key="2">
    <source>
        <dbReference type="EMBL" id="AYV84396.1"/>
    </source>
</evidence>
<dbReference type="SUPFAM" id="SSF52047">
    <property type="entry name" value="RNI-like"/>
    <property type="match status" value="1"/>
</dbReference>
<dbReference type="EMBL" id="MK072406">
    <property type="protein sequence ID" value="AYV84396.1"/>
    <property type="molecule type" value="Genomic_DNA"/>
</dbReference>
<protein>
    <recommendedName>
        <fullName evidence="3">Leucine-rich repeat protein</fullName>
    </recommendedName>
</protein>
<reference evidence="2" key="1">
    <citation type="submission" date="2018-10" db="EMBL/GenBank/DDBJ databases">
        <title>Hidden diversity of soil giant viruses.</title>
        <authorList>
            <person name="Schulz F."/>
            <person name="Alteio L."/>
            <person name="Goudeau D."/>
            <person name="Ryan E.M."/>
            <person name="Malmstrom R.R."/>
            <person name="Blanchard J."/>
            <person name="Woyke T."/>
        </authorList>
    </citation>
    <scope>NUCLEOTIDE SEQUENCE</scope>
    <source>
        <strain evidence="2">HYV1</strain>
    </source>
</reference>